<proteinExistence type="predicted"/>
<dbReference type="Pfam" id="PF18210">
    <property type="entry name" value="Knl1_RWD_C"/>
    <property type="match status" value="1"/>
</dbReference>
<feature type="region of interest" description="Disordered" evidence="1">
    <location>
        <begin position="348"/>
        <end position="594"/>
    </location>
</feature>
<dbReference type="InterPro" id="IPR033338">
    <property type="entry name" value="Spc105/Spc7"/>
</dbReference>
<dbReference type="PANTHER" id="PTHR28260">
    <property type="entry name" value="SPINDLE POLE BODY COMPONENT SPC105"/>
    <property type="match status" value="1"/>
</dbReference>
<feature type="region of interest" description="Disordered" evidence="1">
    <location>
        <begin position="301"/>
        <end position="333"/>
    </location>
</feature>
<sequence>MPSPLRARSSLPELGKENVPPLVRKSPRKQDGLKRKKAKSFGGGASGGTVGGVSPKSKERAAPRKSAIRATPQVFQSPTNLEPNPEHEHIRMPGQDMQNVVAKTEQDGLNDLLDERLRSPGLPNPFTALFRPSSASPAKNEAHTISVPAKQPMEADRKRRRVTFSAYQEQTDFEQDEPTMSIRPAQVHDRNALVERGSPVPNASSSSPTQAMSSASSDMDDSEVSMSLDSDQSGMEMTTTWNMRGTQEQEQELELYDHQDFKDESAGEESVDMELTGRFSAVNDSTARDTSMLLNTSHVSSINMSTSPRKPHASPEKHGIAPPHKSVVSPLKTLPSPYNPFSISHQSILSAKQPDASPSKSRPALNAPRASSLKSLSPPPIAPRSPLSKTRPSLGTPQVSFNKSSASPRKPRSSMGSDTTQTMDLTMAFSPASDASESSDTTLDSDAERSAMEMTEMWGRFAEDATRKREAAEAAAATVAAPPPVVSVPRSPSPTSPKRSPVRRQTMFLSPDRSARTGSAGSTPKAEKRAASIPPAWESMPSTPSTPTRFRQSLRGGVPSPSYQHSPPRRALTTPPIGSPARSAATDRDMSPTPLSPPIRGAAQFRMSDAYSQQAAWPRSPFIHSLLRQRGGRMSQSNVSPRSDGDLTDRDEETSFHMQLADFLSVIGLKFHEDMTASRTHAERPREAAAAGGTMHPTTALQYAKMAGAAAPMLQALRNACQELKQHVEDGRVRLHAMEQDFYARPPAFVQEWGQLEDDDMRRSMKGQLNVHKQAARAAAMHDYYGWRTDMQYDDDMVLALVQHRDALRADQERVLGKRATLEDELLPTLRERHAELKQRVDEARARQEAIRQCDPEELKQLHASIDEQDHVLQTMRAKQRDVADQLARVRSRVDESYAKREQTEELIRAARVVSDQIHGCTPGEAVRLGRRIRQLETLLQWSLTNKTSTLLQLVFARTLNVAIELDGRRGGHSGTVKRVAISPARPVEASPMHMAAICVIRSHLEAHTPACVPDVLRTTARSGTYTCRHALRSIDCACMCLS</sequence>
<feature type="compositionally biased region" description="Pro residues" evidence="1">
    <location>
        <begin position="481"/>
        <end position="495"/>
    </location>
</feature>
<dbReference type="VEuPathDB" id="FungiDB:MGL_1865"/>
<dbReference type="EMBL" id="AAYY01000006">
    <property type="protein sequence ID" value="EDP43652.1"/>
    <property type="molecule type" value="Genomic_DNA"/>
</dbReference>
<feature type="compositionally biased region" description="Low complexity" evidence="1">
    <location>
        <begin position="203"/>
        <end position="217"/>
    </location>
</feature>
<feature type="region of interest" description="Disordered" evidence="1">
    <location>
        <begin position="196"/>
        <end position="234"/>
    </location>
</feature>
<feature type="compositionally biased region" description="Polar residues" evidence="1">
    <location>
        <begin position="73"/>
        <end position="82"/>
    </location>
</feature>
<feature type="compositionally biased region" description="Basic and acidic residues" evidence="1">
    <location>
        <begin position="461"/>
        <end position="472"/>
    </location>
</feature>
<dbReference type="InterPro" id="IPR040850">
    <property type="entry name" value="Knl1_RWD_C"/>
</dbReference>
<reference evidence="3 4" key="1">
    <citation type="journal article" date="2007" name="Proc. Natl. Acad. Sci. U.S.A.">
        <title>Dandruff-associated Malassezia genomes reveal convergent and divergent virulence traits shared with plant and human fungal pathogens.</title>
        <authorList>
            <person name="Xu J."/>
            <person name="Saunders C.W."/>
            <person name="Hu P."/>
            <person name="Grant R.A."/>
            <person name="Boekhout T."/>
            <person name="Kuramae E.E."/>
            <person name="Kronstad J.W."/>
            <person name="Deangelis Y.M."/>
            <person name="Reeder N.L."/>
            <person name="Johnstone K.R."/>
            <person name="Leland M."/>
            <person name="Fieno A.M."/>
            <person name="Begley W.M."/>
            <person name="Sun Y."/>
            <person name="Lacey M.P."/>
            <person name="Chaudhary T."/>
            <person name="Keough T."/>
            <person name="Chu L."/>
            <person name="Sears R."/>
            <person name="Yuan B."/>
            <person name="Dawson T.L.Jr."/>
        </authorList>
    </citation>
    <scope>NUCLEOTIDE SEQUENCE [LARGE SCALE GENOMIC DNA]</scope>
    <source>
        <strain evidence="4">ATCC MYA-4612 / CBS 7966</strain>
    </source>
</reference>
<feature type="compositionally biased region" description="Polar residues" evidence="1">
    <location>
        <begin position="348"/>
        <end position="360"/>
    </location>
</feature>
<organism evidence="3 4">
    <name type="scientific">Malassezia globosa (strain ATCC MYA-4612 / CBS 7966)</name>
    <name type="common">Dandruff-associated fungus</name>
    <dbReference type="NCBI Taxonomy" id="425265"/>
    <lineage>
        <taxon>Eukaryota</taxon>
        <taxon>Fungi</taxon>
        <taxon>Dikarya</taxon>
        <taxon>Basidiomycota</taxon>
        <taxon>Ustilaginomycotina</taxon>
        <taxon>Malasseziomycetes</taxon>
        <taxon>Malasseziales</taxon>
        <taxon>Malasseziaceae</taxon>
        <taxon>Malassezia</taxon>
    </lineage>
</organism>
<evidence type="ECO:0000256" key="1">
    <source>
        <dbReference type="SAM" id="MobiDB-lite"/>
    </source>
</evidence>
<feature type="region of interest" description="Disordered" evidence="1">
    <location>
        <begin position="1"/>
        <end position="91"/>
    </location>
</feature>
<dbReference type="OMA" id="WRMKLQE"/>
<evidence type="ECO:0000259" key="2">
    <source>
        <dbReference type="SMART" id="SM00787"/>
    </source>
</evidence>
<dbReference type="InterPro" id="IPR013253">
    <property type="entry name" value="Spc7_domain"/>
</dbReference>
<dbReference type="GO" id="GO:0000776">
    <property type="term" value="C:kinetochore"/>
    <property type="evidence" value="ECO:0007669"/>
    <property type="project" value="TreeGrafter"/>
</dbReference>
<evidence type="ECO:0000313" key="4">
    <source>
        <dbReference type="Proteomes" id="UP000008837"/>
    </source>
</evidence>
<feature type="compositionally biased region" description="Polar residues" evidence="1">
    <location>
        <begin position="540"/>
        <end position="551"/>
    </location>
</feature>
<gene>
    <name evidence="3" type="ORF">MGL_1865</name>
</gene>
<dbReference type="Pfam" id="PF08317">
    <property type="entry name" value="Spc7"/>
    <property type="match status" value="1"/>
</dbReference>
<dbReference type="KEGG" id="mgl:MGL_1865"/>
<dbReference type="Proteomes" id="UP000008837">
    <property type="component" value="Unassembled WGS sequence"/>
</dbReference>
<dbReference type="GO" id="GO:1990758">
    <property type="term" value="P:mitotic sister chromatid biorientation"/>
    <property type="evidence" value="ECO:0007669"/>
    <property type="project" value="TreeGrafter"/>
</dbReference>
<protein>
    <recommendedName>
        <fullName evidence="2">Spc7 kinetochore protein domain-containing protein</fullName>
    </recommendedName>
</protein>
<dbReference type="InParanoid" id="A8Q201"/>
<feature type="compositionally biased region" description="Polar residues" evidence="1">
    <location>
        <begin position="433"/>
        <end position="444"/>
    </location>
</feature>
<dbReference type="PANTHER" id="PTHR28260:SF1">
    <property type="entry name" value="SPINDLE POLE BODY COMPONENT SPC105"/>
    <property type="match status" value="1"/>
</dbReference>
<feature type="region of interest" description="Disordered" evidence="1">
    <location>
        <begin position="629"/>
        <end position="650"/>
    </location>
</feature>
<evidence type="ECO:0000313" key="3">
    <source>
        <dbReference type="EMBL" id="EDP43652.1"/>
    </source>
</evidence>
<dbReference type="RefSeq" id="XP_001730866.1">
    <property type="nucleotide sequence ID" value="XM_001730814.1"/>
</dbReference>
<feature type="compositionally biased region" description="Polar residues" evidence="1">
    <location>
        <begin position="387"/>
        <end position="402"/>
    </location>
</feature>
<dbReference type="STRING" id="425265.A8Q201"/>
<dbReference type="SMART" id="SM00787">
    <property type="entry name" value="Spc7"/>
    <property type="match status" value="1"/>
</dbReference>
<dbReference type="GO" id="GO:0007094">
    <property type="term" value="P:mitotic spindle assembly checkpoint signaling"/>
    <property type="evidence" value="ECO:0007669"/>
    <property type="project" value="TreeGrafter"/>
</dbReference>
<feature type="region of interest" description="Disordered" evidence="1">
    <location>
        <begin position="115"/>
        <end position="159"/>
    </location>
</feature>
<feature type="domain" description="Spc7 kinetochore protein" evidence="2">
    <location>
        <begin position="643"/>
        <end position="965"/>
    </location>
</feature>
<feature type="compositionally biased region" description="Gly residues" evidence="1">
    <location>
        <begin position="41"/>
        <end position="51"/>
    </location>
</feature>
<comment type="caution">
    <text evidence="3">The sequence shown here is derived from an EMBL/GenBank/DDBJ whole genome shotgun (WGS) entry which is preliminary data.</text>
</comment>
<keyword evidence="4" id="KW-1185">Reference proteome</keyword>
<dbReference type="GeneID" id="5855173"/>
<dbReference type="AlphaFoldDB" id="A8Q201"/>
<feature type="compositionally biased region" description="Polar residues" evidence="1">
    <location>
        <begin position="415"/>
        <end position="424"/>
    </location>
</feature>
<accession>A8Q201</accession>
<dbReference type="GO" id="GO:0034501">
    <property type="term" value="P:protein localization to kinetochore"/>
    <property type="evidence" value="ECO:0007669"/>
    <property type="project" value="TreeGrafter"/>
</dbReference>
<dbReference type="OrthoDB" id="360161at2759"/>
<name>A8Q201_MALGO</name>